<protein>
    <recommendedName>
        <fullName evidence="4">Bile acid:sodium symporter</fullName>
    </recommendedName>
</protein>
<keyword evidence="1" id="KW-0812">Transmembrane</keyword>
<evidence type="ECO:0000313" key="3">
    <source>
        <dbReference type="Proteomes" id="UP000288794"/>
    </source>
</evidence>
<dbReference type="PANTHER" id="PTHR18640">
    <property type="entry name" value="SOLUTE CARRIER FAMILY 10 MEMBER 7"/>
    <property type="match status" value="1"/>
</dbReference>
<dbReference type="AlphaFoldDB" id="A0A443I9X8"/>
<feature type="transmembrane region" description="Helical" evidence="1">
    <location>
        <begin position="134"/>
        <end position="153"/>
    </location>
</feature>
<reference evidence="2 3" key="1">
    <citation type="submission" date="2014-04" db="EMBL/GenBank/DDBJ databases">
        <title>Draft genome sequence of Pantoea beijingensis strain LMG 27579, an emerging pathogen to Pleurotus eryngii with potential industrial application.</title>
        <authorList>
            <person name="Xu F."/>
            <person name="Liu Y."/>
            <person name="Wang S."/>
            <person name="Yin Y."/>
            <person name="Ma Y."/>
            <person name="Zhao S."/>
            <person name="Rong C."/>
        </authorList>
    </citation>
    <scope>NUCLEOTIDE SEQUENCE [LARGE SCALE GENOMIC DNA]</scope>
    <source>
        <strain evidence="2 3">LMG 27579</strain>
    </source>
</reference>
<organism evidence="2 3">
    <name type="scientific">[Pantoea] beijingensis</name>
    <dbReference type="NCBI Taxonomy" id="1324864"/>
    <lineage>
        <taxon>Bacteria</taxon>
        <taxon>Pseudomonadati</taxon>
        <taxon>Pseudomonadota</taxon>
        <taxon>Gammaproteobacteria</taxon>
        <taxon>Enterobacterales</taxon>
        <taxon>Erwiniaceae</taxon>
        <taxon>Erwinia</taxon>
    </lineage>
</organism>
<dbReference type="InterPro" id="IPR038770">
    <property type="entry name" value="Na+/solute_symporter_sf"/>
</dbReference>
<keyword evidence="3" id="KW-1185">Reference proteome</keyword>
<accession>A0A443I9X8</accession>
<dbReference type="Gene3D" id="1.20.1530.20">
    <property type="match status" value="1"/>
</dbReference>
<feature type="transmembrane region" description="Helical" evidence="1">
    <location>
        <begin position="9"/>
        <end position="25"/>
    </location>
</feature>
<feature type="transmembrane region" description="Helical" evidence="1">
    <location>
        <begin position="31"/>
        <end position="47"/>
    </location>
</feature>
<dbReference type="PANTHER" id="PTHR18640:SF5">
    <property type="entry name" value="SODIUM_BILE ACID COTRANSPORTER 7"/>
    <property type="match status" value="1"/>
</dbReference>
<evidence type="ECO:0008006" key="4">
    <source>
        <dbReference type="Google" id="ProtNLM"/>
    </source>
</evidence>
<dbReference type="RefSeq" id="WP_128179226.1">
    <property type="nucleotide sequence ID" value="NZ_CP071409.1"/>
</dbReference>
<proteinExistence type="predicted"/>
<dbReference type="Proteomes" id="UP000288794">
    <property type="component" value="Unassembled WGS sequence"/>
</dbReference>
<evidence type="ECO:0000256" key="1">
    <source>
        <dbReference type="SAM" id="Phobius"/>
    </source>
</evidence>
<feature type="transmembrane region" description="Helical" evidence="1">
    <location>
        <begin position="100"/>
        <end position="122"/>
    </location>
</feature>
<comment type="caution">
    <text evidence="2">The sequence shown here is derived from an EMBL/GenBank/DDBJ whole genome shotgun (WGS) entry which is preliminary data.</text>
</comment>
<keyword evidence="1" id="KW-0472">Membrane</keyword>
<feature type="transmembrane region" description="Helical" evidence="1">
    <location>
        <begin position="280"/>
        <end position="300"/>
    </location>
</feature>
<evidence type="ECO:0000313" key="2">
    <source>
        <dbReference type="EMBL" id="RWR00863.1"/>
    </source>
</evidence>
<feature type="transmembrane region" description="Helical" evidence="1">
    <location>
        <begin position="68"/>
        <end position="88"/>
    </location>
</feature>
<dbReference type="InterPro" id="IPR016833">
    <property type="entry name" value="Put_Na-Bile_cotransptr"/>
</dbReference>
<feature type="transmembrane region" description="Helical" evidence="1">
    <location>
        <begin position="228"/>
        <end position="251"/>
    </location>
</feature>
<name>A0A443I9X8_9GAMM</name>
<keyword evidence="1" id="KW-1133">Transmembrane helix</keyword>
<feature type="transmembrane region" description="Helical" evidence="1">
    <location>
        <begin position="203"/>
        <end position="222"/>
    </location>
</feature>
<dbReference type="Pfam" id="PF13593">
    <property type="entry name" value="SBF_like"/>
    <property type="match status" value="1"/>
</dbReference>
<feature type="transmembrane region" description="Helical" evidence="1">
    <location>
        <begin position="165"/>
        <end position="182"/>
    </location>
</feature>
<gene>
    <name evidence="2" type="ORF">ED28_17065</name>
</gene>
<sequence length="341" mass="36969">MGIFRIDPLMLKLIITVLLASFIPARGDFVVFFHWLTTAAIALLFFMHGAKLSREKIIAGSSHWRLHLWVMCSTFVIFPAIGMLLVWWHPIDIGADIYTGFMYLCILPATVQSAIALTSLAGGNVAAAICSASASSLLGVFISPLLVSLLMHVDSNGASSNLEQIGSIMLQLLLPFVLGHLSRRWIGTWVEKHRGLIGKTDQASILLVVYSAFSEAVVNGIWHRVGGGTLLFIVVVSIALVLLVLLINVLAARLFGFNRADEITILFCGSKKSLANGVPMANILFPASAVGIIVLPLMIFHQVQLMICSVIAQRYKKKGEAAATALNSTVHKDKTAVQPQK</sequence>
<dbReference type="EMBL" id="JMEE01000045">
    <property type="protein sequence ID" value="RWR00863.1"/>
    <property type="molecule type" value="Genomic_DNA"/>
</dbReference>
<dbReference type="PIRSF" id="PIRSF026166">
    <property type="entry name" value="UCP026166"/>
    <property type="match status" value="1"/>
</dbReference>
<dbReference type="GO" id="GO:0005886">
    <property type="term" value="C:plasma membrane"/>
    <property type="evidence" value="ECO:0007669"/>
    <property type="project" value="TreeGrafter"/>
</dbReference>